<dbReference type="RefSeq" id="WP_265423663.1">
    <property type="nucleotide sequence ID" value="NZ_JAPFPW010000002.1"/>
</dbReference>
<organism evidence="4 5">
    <name type="scientific">Desulfobotulus pelophilus</name>
    <dbReference type="NCBI Taxonomy" id="2823377"/>
    <lineage>
        <taxon>Bacteria</taxon>
        <taxon>Pseudomonadati</taxon>
        <taxon>Thermodesulfobacteriota</taxon>
        <taxon>Desulfobacteria</taxon>
        <taxon>Desulfobacterales</taxon>
        <taxon>Desulfobacteraceae</taxon>
        <taxon>Desulfobotulus</taxon>
    </lineage>
</organism>
<reference evidence="4 5" key="1">
    <citation type="submission" date="2022-11" db="EMBL/GenBank/DDBJ databases">
        <title>Desulfobotulus tamanensis H1 sp. nov. - anaerobic, alkaliphilic, sulphate reducing bacterium isolated from terrestrial mud volcano.</title>
        <authorList>
            <person name="Frolova A."/>
            <person name="Merkel A.Y."/>
            <person name="Slobodkin A.I."/>
        </authorList>
    </citation>
    <scope>NUCLEOTIDE SEQUENCE [LARGE SCALE GENOMIC DNA]</scope>
    <source>
        <strain evidence="4 5">H1</strain>
    </source>
</reference>
<dbReference type="Gene3D" id="2.40.30.70">
    <property type="entry name" value="YaeB-like"/>
    <property type="match status" value="1"/>
</dbReference>
<protein>
    <submittedName>
        <fullName evidence="4">tRNA (N6-threonylcarbamoyladenosine(37)-N6)-methyltransferase TrmO</fullName>
    </submittedName>
</protein>
<proteinExistence type="inferred from homology"/>
<dbReference type="NCBIfam" id="TIGR00104">
    <property type="entry name" value="tRNA_TsaA"/>
    <property type="match status" value="1"/>
</dbReference>
<dbReference type="PANTHER" id="PTHR12818:SF0">
    <property type="entry name" value="TRNA (ADENINE(37)-N6)-METHYLTRANSFERASE"/>
    <property type="match status" value="1"/>
</dbReference>
<dbReference type="EMBL" id="JAPFPW010000002">
    <property type="protein sequence ID" value="MCW7752800.1"/>
    <property type="molecule type" value="Genomic_DNA"/>
</dbReference>
<evidence type="ECO:0000259" key="3">
    <source>
        <dbReference type="PROSITE" id="PS51668"/>
    </source>
</evidence>
<comment type="caution">
    <text evidence="4">The sequence shown here is derived from an EMBL/GenBank/DDBJ whole genome shotgun (WGS) entry which is preliminary data.</text>
</comment>
<feature type="domain" description="TsaA-like" evidence="3">
    <location>
        <begin position="6"/>
        <end position="137"/>
    </location>
</feature>
<name>A0ABT3N5S0_9BACT</name>
<keyword evidence="5" id="KW-1185">Reference proteome</keyword>
<evidence type="ECO:0000313" key="5">
    <source>
        <dbReference type="Proteomes" id="UP001209681"/>
    </source>
</evidence>
<comment type="similarity">
    <text evidence="2">Belongs to the tRNA methyltransferase O family.</text>
</comment>
<evidence type="ECO:0000256" key="2">
    <source>
        <dbReference type="ARBA" id="ARBA00033753"/>
    </source>
</evidence>
<evidence type="ECO:0000256" key="1">
    <source>
        <dbReference type="ARBA" id="ARBA00022691"/>
    </source>
</evidence>
<accession>A0ABT3N5S0</accession>
<gene>
    <name evidence="4" type="primary">tsaA</name>
    <name evidence="4" type="ORF">OOT00_02225</name>
</gene>
<dbReference type="InterPro" id="IPR040372">
    <property type="entry name" value="YaeB-like"/>
</dbReference>
<dbReference type="InterPro" id="IPR036414">
    <property type="entry name" value="YaeB_N_sf"/>
</dbReference>
<dbReference type="Pfam" id="PF01980">
    <property type="entry name" value="TrmO_N"/>
    <property type="match status" value="1"/>
</dbReference>
<dbReference type="InterPro" id="IPR036413">
    <property type="entry name" value="YaeB-like_sf"/>
</dbReference>
<dbReference type="Proteomes" id="UP001209681">
    <property type="component" value="Unassembled WGS sequence"/>
</dbReference>
<evidence type="ECO:0000313" key="4">
    <source>
        <dbReference type="EMBL" id="MCW7752800.1"/>
    </source>
</evidence>
<dbReference type="PROSITE" id="PS51668">
    <property type="entry name" value="TSAA_2"/>
    <property type="match status" value="1"/>
</dbReference>
<dbReference type="InterPro" id="IPR023370">
    <property type="entry name" value="TrmO-like_N"/>
</dbReference>
<dbReference type="CDD" id="cd09281">
    <property type="entry name" value="UPF0066"/>
    <property type="match status" value="1"/>
</dbReference>
<dbReference type="SUPFAM" id="SSF118196">
    <property type="entry name" value="YaeB-like"/>
    <property type="match status" value="1"/>
</dbReference>
<sequence>MNSLLIPCIGTIYSPFSDLQNMPIQPVGAADVEGTVVIMPAFVDGLKDLDGFSHLYLFYFFHGARQEKMRVVPFMDTEERGVFSTRSPLRPSHLGMSVVELLEVKGAELRILGVDVLNGTPLVDIKPYIPAFDHRENVRTGWMTREREGVVSARSDHRFV</sequence>
<dbReference type="PANTHER" id="PTHR12818">
    <property type="entry name" value="TRNA (ADENINE(37)-N6)-METHYLTRANSFERASE"/>
    <property type="match status" value="1"/>
</dbReference>
<keyword evidence="1" id="KW-0949">S-adenosyl-L-methionine</keyword>